<feature type="transmembrane region" description="Helical" evidence="5">
    <location>
        <begin position="65"/>
        <end position="86"/>
    </location>
</feature>
<evidence type="ECO:0000256" key="2">
    <source>
        <dbReference type="ARBA" id="ARBA00022692"/>
    </source>
</evidence>
<dbReference type="SUPFAM" id="SSF48652">
    <property type="entry name" value="Tetraspanin"/>
    <property type="match status" value="1"/>
</dbReference>
<evidence type="ECO:0000256" key="3">
    <source>
        <dbReference type="ARBA" id="ARBA00022989"/>
    </source>
</evidence>
<dbReference type="GO" id="GO:0005886">
    <property type="term" value="C:plasma membrane"/>
    <property type="evidence" value="ECO:0007669"/>
    <property type="project" value="TreeGrafter"/>
</dbReference>
<evidence type="ECO:0000256" key="4">
    <source>
        <dbReference type="ARBA" id="ARBA00023136"/>
    </source>
</evidence>
<organism evidence="6 7">
    <name type="scientific">Austrofundulus limnaeus</name>
    <name type="common">Annual killifish</name>
    <dbReference type="NCBI Taxonomy" id="52670"/>
    <lineage>
        <taxon>Eukaryota</taxon>
        <taxon>Metazoa</taxon>
        <taxon>Chordata</taxon>
        <taxon>Craniata</taxon>
        <taxon>Vertebrata</taxon>
        <taxon>Euteleostomi</taxon>
        <taxon>Actinopterygii</taxon>
        <taxon>Neopterygii</taxon>
        <taxon>Teleostei</taxon>
        <taxon>Neoteleostei</taxon>
        <taxon>Acanthomorphata</taxon>
        <taxon>Ovalentaria</taxon>
        <taxon>Atherinomorphae</taxon>
        <taxon>Cyprinodontiformes</taxon>
        <taxon>Rivulidae</taxon>
        <taxon>Austrofundulus</taxon>
    </lineage>
</organism>
<evidence type="ECO:0000256" key="1">
    <source>
        <dbReference type="ARBA" id="ARBA00004141"/>
    </source>
</evidence>
<dbReference type="GeneID" id="106523536"/>
<dbReference type="InParanoid" id="A0A2I4BXH0"/>
<feature type="transmembrane region" description="Helical" evidence="5">
    <location>
        <begin position="256"/>
        <end position="276"/>
    </location>
</feature>
<sequence>MSVLPLEENILSAAHTGFCNSPPSVLDFLGQEFSACRGVNGKHLFFCGEVRAKKMGRVNIWLKRSYMGVTALIVVICILLLGFTVFNHGVMHTREKAENEIVGLHFLYIFSAVILLFTVFGVFGVWKQKKWALIVFAVGMILGSLLLLFLIINALTATTQMENEMKKELDFLPLDNASDSALTVLKHIQKEFECCGLKSYKDWKNNIPESCLCNEPSTNPCLLVRDSEQLRPIYAKPCPPIIIASLSYAIQVIMGIMWGLILLWVFSVGLCVAILCQMNKKLETPNVAYSSEAKAGNYTTLMEDPVAV</sequence>
<dbReference type="GO" id="GO:1900746">
    <property type="term" value="P:regulation of vascular endothelial growth factor signaling pathway"/>
    <property type="evidence" value="ECO:0007669"/>
    <property type="project" value="TreeGrafter"/>
</dbReference>
<dbReference type="PANTHER" id="PTHR19282">
    <property type="entry name" value="TETRASPANIN"/>
    <property type="match status" value="1"/>
</dbReference>
<evidence type="ECO:0000256" key="5">
    <source>
        <dbReference type="SAM" id="Phobius"/>
    </source>
</evidence>
<name>A0A2I4BXH0_AUSLI</name>
<keyword evidence="3 5" id="KW-1133">Transmembrane helix</keyword>
<keyword evidence="2 5" id="KW-0812">Transmembrane</keyword>
<gene>
    <name evidence="7" type="primary">LOC106523536</name>
</gene>
<evidence type="ECO:0000313" key="7">
    <source>
        <dbReference type="RefSeq" id="XP_013872432.1"/>
    </source>
</evidence>
<dbReference type="Gene3D" id="1.10.1450.10">
    <property type="entry name" value="Tetraspanin"/>
    <property type="match status" value="1"/>
</dbReference>
<dbReference type="Pfam" id="PF00335">
    <property type="entry name" value="Tetraspanin"/>
    <property type="match status" value="1"/>
</dbReference>
<dbReference type="AlphaFoldDB" id="A0A2I4BXH0"/>
<comment type="subcellular location">
    <subcellularLocation>
        <location evidence="1">Membrane</location>
        <topology evidence="1">Multi-pass membrane protein</topology>
    </subcellularLocation>
</comment>
<accession>A0A2I4BXH0</accession>
<feature type="transmembrane region" description="Helical" evidence="5">
    <location>
        <begin position="133"/>
        <end position="155"/>
    </location>
</feature>
<feature type="transmembrane region" description="Helical" evidence="5">
    <location>
        <begin position="106"/>
        <end position="126"/>
    </location>
</feature>
<dbReference type="InterPro" id="IPR018499">
    <property type="entry name" value="Tetraspanin/Peripherin"/>
</dbReference>
<dbReference type="InterPro" id="IPR008952">
    <property type="entry name" value="Tetraspanin_EC2_sf"/>
</dbReference>
<dbReference type="OrthoDB" id="438211at2759"/>
<dbReference type="RefSeq" id="XP_013872432.1">
    <property type="nucleotide sequence ID" value="XM_014016978.1"/>
</dbReference>
<dbReference type="KEGG" id="alim:106523536"/>
<dbReference type="PANTHER" id="PTHR19282:SF456">
    <property type="entry name" value="CD63 MOLECULE"/>
    <property type="match status" value="1"/>
</dbReference>
<keyword evidence="4 5" id="KW-0472">Membrane</keyword>
<reference evidence="7" key="1">
    <citation type="submission" date="2025-08" db="UniProtKB">
        <authorList>
            <consortium name="RefSeq"/>
        </authorList>
    </citation>
    <scope>IDENTIFICATION</scope>
    <source>
        <strain evidence="7">Quisiro</strain>
        <tissue evidence="7">Liver</tissue>
    </source>
</reference>
<keyword evidence="6" id="KW-1185">Reference proteome</keyword>
<proteinExistence type="predicted"/>
<protein>
    <submittedName>
        <fullName evidence="7">Tetraspanin-8</fullName>
    </submittedName>
</protein>
<evidence type="ECO:0000313" key="6">
    <source>
        <dbReference type="Proteomes" id="UP000192220"/>
    </source>
</evidence>
<dbReference type="Proteomes" id="UP000192220">
    <property type="component" value="Unplaced"/>
</dbReference>